<dbReference type="Proteomes" id="UP000245678">
    <property type="component" value="Unassembled WGS sequence"/>
</dbReference>
<proteinExistence type="predicted"/>
<keyword evidence="3" id="KW-1185">Reference proteome</keyword>
<name>A0A316HAK5_9SPHI</name>
<dbReference type="RefSeq" id="WP_109608776.1">
    <property type="nucleotide sequence ID" value="NZ_QGHA01000005.1"/>
</dbReference>
<dbReference type="AlphaFoldDB" id="A0A316HAK5"/>
<keyword evidence="1" id="KW-0812">Transmembrane</keyword>
<organism evidence="2 3">
    <name type="scientific">Mucilaginibacter oryzae</name>
    <dbReference type="NCBI Taxonomy" id="468058"/>
    <lineage>
        <taxon>Bacteria</taxon>
        <taxon>Pseudomonadati</taxon>
        <taxon>Bacteroidota</taxon>
        <taxon>Sphingobacteriia</taxon>
        <taxon>Sphingobacteriales</taxon>
        <taxon>Sphingobacteriaceae</taxon>
        <taxon>Mucilaginibacter</taxon>
    </lineage>
</organism>
<evidence type="ECO:0008006" key="4">
    <source>
        <dbReference type="Google" id="ProtNLM"/>
    </source>
</evidence>
<gene>
    <name evidence="2" type="ORF">LX99_03240</name>
</gene>
<evidence type="ECO:0000313" key="2">
    <source>
        <dbReference type="EMBL" id="PWK77427.1"/>
    </source>
</evidence>
<sequence length="144" mass="16588">MKYSEWNSLSDEERKNTNWHKHPHIRTATIFTIAFSLAVIIIILGISKNSTVHINRKPTKTEAYNMARNFVKDRLKQPEKAVFANTPETSLIDTATGVYNITSWVKIENGSGKMEKSVWEVKMQYTEGDWAEKNSWKLISVNVN</sequence>
<reference evidence="2 3" key="1">
    <citation type="submission" date="2018-05" db="EMBL/GenBank/DDBJ databases">
        <title>Genomic Encyclopedia of Archaeal and Bacterial Type Strains, Phase II (KMG-II): from individual species to whole genera.</title>
        <authorList>
            <person name="Goeker M."/>
        </authorList>
    </citation>
    <scope>NUCLEOTIDE SEQUENCE [LARGE SCALE GENOMIC DNA]</scope>
    <source>
        <strain evidence="2 3">DSM 19975</strain>
    </source>
</reference>
<evidence type="ECO:0000256" key="1">
    <source>
        <dbReference type="SAM" id="Phobius"/>
    </source>
</evidence>
<keyword evidence="1" id="KW-0472">Membrane</keyword>
<protein>
    <recommendedName>
        <fullName evidence="4">Cytochrome oxidase complex assembly protein 1</fullName>
    </recommendedName>
</protein>
<evidence type="ECO:0000313" key="3">
    <source>
        <dbReference type="Proteomes" id="UP000245678"/>
    </source>
</evidence>
<comment type="caution">
    <text evidence="2">The sequence shown here is derived from an EMBL/GenBank/DDBJ whole genome shotgun (WGS) entry which is preliminary data.</text>
</comment>
<dbReference type="EMBL" id="QGHA01000005">
    <property type="protein sequence ID" value="PWK77427.1"/>
    <property type="molecule type" value="Genomic_DNA"/>
</dbReference>
<feature type="transmembrane region" description="Helical" evidence="1">
    <location>
        <begin position="28"/>
        <end position="47"/>
    </location>
</feature>
<accession>A0A316HAK5</accession>
<keyword evidence="1" id="KW-1133">Transmembrane helix</keyword>